<dbReference type="PANTHER" id="PTHR30429">
    <property type="entry name" value="D-METHIONINE-BINDING LIPOPROTEIN METQ"/>
    <property type="match status" value="1"/>
</dbReference>
<keyword evidence="6" id="KW-0449">Lipoprotein</keyword>
<sequence length="238" mass="25992">MKRSNPQAKADHLKIKVKIFSDGALLNKSTANGDIDVNAFQSYGYFTAFNQASPQKLAALGTTYIEPMGLFSQYHSIKAIPDGATIALSSDDANQARGLRLLAAEKLITLKSNFNDLSTIKDIQSNPHNFQFKAIDDTTGVSVLKNDKSVGAVLISNSTAQAGHLNVLKDALAHEKVDASTKININILATASKNQHNKTYQTLLSLYHNPQIQKWITKQYAGTKVEVNKSIAYLKEAK</sequence>
<protein>
    <submittedName>
        <fullName evidence="7">ABC-type metal ion transport system, periplasmic component/surface antigen</fullName>
    </submittedName>
</protein>
<organism evidence="7 8">
    <name type="scientific">Weissella oryzae (strain DSM 25784 / JCM 18191 / LMG 30913 / SG25)</name>
    <dbReference type="NCBI Taxonomy" id="1329250"/>
    <lineage>
        <taxon>Bacteria</taxon>
        <taxon>Bacillati</taxon>
        <taxon>Bacillota</taxon>
        <taxon>Bacilli</taxon>
        <taxon>Lactobacillales</taxon>
        <taxon>Lactobacillaceae</taxon>
        <taxon>Weissella</taxon>
    </lineage>
</organism>
<evidence type="ECO:0000256" key="3">
    <source>
        <dbReference type="ARBA" id="ARBA00022729"/>
    </source>
</evidence>
<evidence type="ECO:0000256" key="6">
    <source>
        <dbReference type="ARBA" id="ARBA00023288"/>
    </source>
</evidence>
<dbReference type="GO" id="GO:0016020">
    <property type="term" value="C:membrane"/>
    <property type="evidence" value="ECO:0007669"/>
    <property type="project" value="UniProtKB-SubCell"/>
</dbReference>
<evidence type="ECO:0000256" key="4">
    <source>
        <dbReference type="ARBA" id="ARBA00023136"/>
    </source>
</evidence>
<name>A0A069CTS4_WEIOS</name>
<keyword evidence="4" id="KW-0472">Membrane</keyword>
<dbReference type="InterPro" id="IPR004872">
    <property type="entry name" value="Lipoprotein_NlpA"/>
</dbReference>
<reference evidence="8" key="1">
    <citation type="journal article" date="2014" name="Genome Announc.">
        <title>Draft genome sequence of Weissella oryzae SG25T, isolated from fermented rice grains.</title>
        <authorList>
            <person name="Tanizawa Y."/>
            <person name="Fujisawa T."/>
            <person name="Mochizuki T."/>
            <person name="Kaminuma E."/>
            <person name="Suzuki Y."/>
            <person name="Nakamura Y."/>
            <person name="Tohno M."/>
        </authorList>
    </citation>
    <scope>NUCLEOTIDE SEQUENCE [LARGE SCALE GENOMIC DNA]</scope>
    <source>
        <strain evidence="8">DSM 25784 / JCM 18191 / LMG 30913 / SG25</strain>
    </source>
</reference>
<dbReference type="EMBL" id="DF820491">
    <property type="protein sequence ID" value="GAK31210.1"/>
    <property type="molecule type" value="Genomic_DNA"/>
</dbReference>
<dbReference type="RefSeq" id="WP_052348571.1">
    <property type="nucleotide sequence ID" value="NZ_DF820491.1"/>
</dbReference>
<evidence type="ECO:0000256" key="1">
    <source>
        <dbReference type="ARBA" id="ARBA00004635"/>
    </source>
</evidence>
<evidence type="ECO:0000313" key="8">
    <source>
        <dbReference type="Proteomes" id="UP000030643"/>
    </source>
</evidence>
<evidence type="ECO:0000256" key="5">
    <source>
        <dbReference type="ARBA" id="ARBA00023139"/>
    </source>
</evidence>
<comment type="similarity">
    <text evidence="2">Belongs to the NlpA lipoprotein family.</text>
</comment>
<dbReference type="eggNOG" id="COG1464">
    <property type="taxonomic scope" value="Bacteria"/>
</dbReference>
<dbReference type="Gene3D" id="3.40.190.10">
    <property type="entry name" value="Periplasmic binding protein-like II"/>
    <property type="match status" value="2"/>
</dbReference>
<evidence type="ECO:0000256" key="2">
    <source>
        <dbReference type="ARBA" id="ARBA00008973"/>
    </source>
</evidence>
<dbReference type="STRING" id="1329250.WOSG25_080420"/>
<comment type="subcellular location">
    <subcellularLocation>
        <location evidence="1">Membrane</location>
        <topology evidence="1">Lipid-anchor</topology>
    </subcellularLocation>
</comment>
<evidence type="ECO:0000313" key="7">
    <source>
        <dbReference type="EMBL" id="GAK31210.1"/>
    </source>
</evidence>
<dbReference type="PANTHER" id="PTHR30429:SF3">
    <property type="entry name" value="LIPOPROTEIN"/>
    <property type="match status" value="1"/>
</dbReference>
<dbReference type="SUPFAM" id="SSF53850">
    <property type="entry name" value="Periplasmic binding protein-like II"/>
    <property type="match status" value="1"/>
</dbReference>
<gene>
    <name evidence="7" type="ORF">WOSG25_080420</name>
</gene>
<proteinExistence type="inferred from homology"/>
<dbReference type="OrthoDB" id="9812878at2"/>
<keyword evidence="5" id="KW-0564">Palmitate</keyword>
<accession>A0A069CTS4</accession>
<keyword evidence="3" id="KW-0732">Signal</keyword>
<dbReference type="Pfam" id="PF03180">
    <property type="entry name" value="Lipoprotein_9"/>
    <property type="match status" value="1"/>
</dbReference>
<dbReference type="AlphaFoldDB" id="A0A069CTS4"/>
<keyword evidence="8" id="KW-1185">Reference proteome</keyword>
<dbReference type="Proteomes" id="UP000030643">
    <property type="component" value="Unassembled WGS sequence"/>
</dbReference>